<accession>A0A2I6S2N2</accession>
<dbReference type="GO" id="GO:0016887">
    <property type="term" value="F:ATP hydrolysis activity"/>
    <property type="evidence" value="ECO:0007669"/>
    <property type="project" value="InterPro"/>
</dbReference>
<dbReference type="RefSeq" id="WP_102245569.1">
    <property type="nucleotide sequence ID" value="NZ_CP025682.1"/>
</dbReference>
<sequence length="543" mass="61365">MDFEIPETLANKLLDHVDATSPLGRQLAQTGIYHGRSVVPSRLFDVSDLDAFHELCEREGEHATMLQISALRRIRNEPAGIGVDDLEVFIPALVAYLFKDVRDGWLYRRNKDGVMLPWLVSYVRLFNPDQGSPYVIVGLLANTIWSAHNEVSDDPMSRLGGMTNAIVFYKQDLQGKTVPDLLAERGYFKETDELRREYQAQEDRFLALQPAFGEQFACRNAMFLARGPQSTEFMKMPRGKVAKCVNDEGVLDRSFDVNADTSFWRELGIPTGFDRVPLHCYLYLFHLELHRNVWVHVQNLEQYEYKPELREKLVLPDSHRDLIDILTSDLEVLVDDIVEGKSGGTIILCQGAPGLGKTLTAEVYSEVVGKPLYRVHSGQLGITAESVEANLSTILQRAARWDAIMLLDEADVYIRCRDNDLQHNAIVAEFLRTLEYFDGLLFMTTNRDDDVDDAILSRCIATIKYEVPPRDAAIRLWHTLADQFNVELPAGLVETLADTYADASGRDIKELLKLTARFCRSKDIPLSEKAFAQCAVFRGVGGQ</sequence>
<protein>
    <submittedName>
        <fullName evidence="2">AAA family ATPase</fullName>
    </submittedName>
</protein>
<name>A0A2I6S2N2_9RHOO</name>
<dbReference type="Pfam" id="PF00004">
    <property type="entry name" value="AAA"/>
    <property type="match status" value="1"/>
</dbReference>
<dbReference type="EMBL" id="CP025682">
    <property type="protein sequence ID" value="AUN93495.1"/>
    <property type="molecule type" value="Genomic_DNA"/>
</dbReference>
<dbReference type="SUPFAM" id="SSF52540">
    <property type="entry name" value="P-loop containing nucleoside triphosphate hydrolases"/>
    <property type="match status" value="1"/>
</dbReference>
<evidence type="ECO:0000313" key="2">
    <source>
        <dbReference type="EMBL" id="AUN93495.1"/>
    </source>
</evidence>
<dbReference type="AlphaFoldDB" id="A0A2I6S2N2"/>
<reference evidence="2 3" key="1">
    <citation type="submission" date="2018-01" db="EMBL/GenBank/DDBJ databases">
        <authorList>
            <person name="Fu G.-Y."/>
        </authorList>
    </citation>
    <scope>NUCLEOTIDE SEQUENCE [LARGE SCALE GENOMIC DNA]</scope>
    <source>
        <strain evidence="2 3">SY39</strain>
    </source>
</reference>
<evidence type="ECO:0000259" key="1">
    <source>
        <dbReference type="Pfam" id="PF00004"/>
    </source>
</evidence>
<dbReference type="InterPro" id="IPR027417">
    <property type="entry name" value="P-loop_NTPase"/>
</dbReference>
<proteinExistence type="predicted"/>
<dbReference type="InterPro" id="IPR003959">
    <property type="entry name" value="ATPase_AAA_core"/>
</dbReference>
<dbReference type="Proteomes" id="UP000242205">
    <property type="component" value="Chromosome"/>
</dbReference>
<feature type="domain" description="ATPase AAA-type core" evidence="1">
    <location>
        <begin position="348"/>
        <end position="463"/>
    </location>
</feature>
<organism evidence="2 3">
    <name type="scientific">Pseudazoarcus pumilus</name>
    <dbReference type="NCBI Taxonomy" id="2067960"/>
    <lineage>
        <taxon>Bacteria</taxon>
        <taxon>Pseudomonadati</taxon>
        <taxon>Pseudomonadota</taxon>
        <taxon>Betaproteobacteria</taxon>
        <taxon>Rhodocyclales</taxon>
        <taxon>Zoogloeaceae</taxon>
        <taxon>Pseudazoarcus</taxon>
    </lineage>
</organism>
<dbReference type="PANTHER" id="PTHR46411">
    <property type="entry name" value="FAMILY ATPASE, PUTATIVE-RELATED"/>
    <property type="match status" value="1"/>
</dbReference>
<keyword evidence="3" id="KW-1185">Reference proteome</keyword>
<dbReference type="OrthoDB" id="9809379at2"/>
<dbReference type="KEGG" id="atw:C0099_00230"/>
<dbReference type="Gene3D" id="3.40.50.300">
    <property type="entry name" value="P-loop containing nucleotide triphosphate hydrolases"/>
    <property type="match status" value="1"/>
</dbReference>
<dbReference type="GO" id="GO:0005524">
    <property type="term" value="F:ATP binding"/>
    <property type="evidence" value="ECO:0007669"/>
    <property type="project" value="InterPro"/>
</dbReference>
<gene>
    <name evidence="2" type="ORF">C0099_00230</name>
</gene>
<evidence type="ECO:0000313" key="3">
    <source>
        <dbReference type="Proteomes" id="UP000242205"/>
    </source>
</evidence>
<dbReference type="PANTHER" id="PTHR46411:SF2">
    <property type="entry name" value="AAA+ ATPASE DOMAIN-CONTAINING PROTEIN"/>
    <property type="match status" value="1"/>
</dbReference>